<keyword evidence="1" id="KW-0472">Membrane</keyword>
<evidence type="ECO:0000256" key="1">
    <source>
        <dbReference type="SAM" id="Phobius"/>
    </source>
</evidence>
<comment type="caution">
    <text evidence="2">The sequence shown here is derived from an EMBL/GenBank/DDBJ whole genome shotgun (WGS) entry which is preliminary data.</text>
</comment>
<feature type="transmembrane region" description="Helical" evidence="1">
    <location>
        <begin position="12"/>
        <end position="32"/>
    </location>
</feature>
<evidence type="ECO:0008006" key="4">
    <source>
        <dbReference type="Google" id="ProtNLM"/>
    </source>
</evidence>
<name>A0A5D4XPU9_9GAMM</name>
<dbReference type="EMBL" id="VTFT01000001">
    <property type="protein sequence ID" value="TYT26599.1"/>
    <property type="molecule type" value="Genomic_DNA"/>
</dbReference>
<feature type="transmembrane region" description="Helical" evidence="1">
    <location>
        <begin position="69"/>
        <end position="89"/>
    </location>
</feature>
<gene>
    <name evidence="2" type="ORF">FZO89_10210</name>
</gene>
<sequence>MPDGISSLRLWLLRAMYALIAVGLGLTIWPLILTPPATADEDSVIHALLGALAVMAALGVRYPLKMLPLLLFELLWKVVWIAASALPVWLGPGLDAYGTETFFACLMGVVLVPLVVPWGYVRAQYLRAAGEPWRGAGASSAGGR</sequence>
<reference evidence="2 3" key="1">
    <citation type="submission" date="2019-08" db="EMBL/GenBank/DDBJ databases">
        <title>Luteimonas viscosus sp. nov., isolated from soil of a sunflower field.</title>
        <authorList>
            <person name="Jianli Z."/>
            <person name="Ying Z."/>
        </authorList>
    </citation>
    <scope>NUCLEOTIDE SEQUENCE [LARGE SCALE GENOMIC DNA]</scope>
    <source>
        <strain evidence="2 3">XBU10</strain>
    </source>
</reference>
<dbReference type="OrthoDB" id="5998965at2"/>
<evidence type="ECO:0000313" key="3">
    <source>
        <dbReference type="Proteomes" id="UP000324973"/>
    </source>
</evidence>
<proteinExistence type="predicted"/>
<dbReference type="Proteomes" id="UP000324973">
    <property type="component" value="Unassembled WGS sequence"/>
</dbReference>
<keyword evidence="3" id="KW-1185">Reference proteome</keyword>
<dbReference type="RefSeq" id="WP_149103153.1">
    <property type="nucleotide sequence ID" value="NZ_VTFT01000001.1"/>
</dbReference>
<keyword evidence="1" id="KW-0812">Transmembrane</keyword>
<dbReference type="AlphaFoldDB" id="A0A5D4XPU9"/>
<organism evidence="2 3">
    <name type="scientific">Luteimonas viscosa</name>
    <dbReference type="NCBI Taxonomy" id="1132694"/>
    <lineage>
        <taxon>Bacteria</taxon>
        <taxon>Pseudomonadati</taxon>
        <taxon>Pseudomonadota</taxon>
        <taxon>Gammaproteobacteria</taxon>
        <taxon>Lysobacterales</taxon>
        <taxon>Lysobacteraceae</taxon>
        <taxon>Luteimonas</taxon>
    </lineage>
</organism>
<feature type="transmembrane region" description="Helical" evidence="1">
    <location>
        <begin position="44"/>
        <end position="62"/>
    </location>
</feature>
<keyword evidence="1" id="KW-1133">Transmembrane helix</keyword>
<accession>A0A5D4XPU9</accession>
<feature type="transmembrane region" description="Helical" evidence="1">
    <location>
        <begin position="101"/>
        <end position="121"/>
    </location>
</feature>
<evidence type="ECO:0000313" key="2">
    <source>
        <dbReference type="EMBL" id="TYT26599.1"/>
    </source>
</evidence>
<protein>
    <recommendedName>
        <fullName evidence="4">Transmembrane protein</fullName>
    </recommendedName>
</protein>